<feature type="domain" description="HTH gntR-type" evidence="4">
    <location>
        <begin position="16"/>
        <end position="83"/>
    </location>
</feature>
<dbReference type="PATRIC" id="fig|472175.3.peg.3349"/>
<dbReference type="Gene3D" id="1.10.10.10">
    <property type="entry name" value="Winged helix-like DNA-binding domain superfamily/Winged helix DNA-binding domain"/>
    <property type="match status" value="1"/>
</dbReference>
<organism evidence="5 6">
    <name type="scientific">Nitratireductor basaltis</name>
    <dbReference type="NCBI Taxonomy" id="472175"/>
    <lineage>
        <taxon>Bacteria</taxon>
        <taxon>Pseudomonadati</taxon>
        <taxon>Pseudomonadota</taxon>
        <taxon>Alphaproteobacteria</taxon>
        <taxon>Hyphomicrobiales</taxon>
        <taxon>Phyllobacteriaceae</taxon>
        <taxon>Nitratireductor</taxon>
    </lineage>
</organism>
<sequence length="233" mass="26737">MLDQLPLRPIEEARGPSVTDLVFDALYRQVVELRIEPGTKISEAEVSKLMGVSRQPVRDAFYRLSQLGFLLVRPQRATVVTHISPQAVREAAFMRTAIELETVRAAALAMDSKQCAKLEALVAEQIEAIKDGNRVLFHELDDRFHKQICEVAGHGYAWKLIRDFKAHMDRVRYLSLAFSADRALNDHIALMEAMKRKDETAIQEIIREHLSRIATVIERLKDEHRDYFVDDDE</sequence>
<dbReference type="STRING" id="472175.EL18_03352"/>
<dbReference type="Pfam" id="PF07729">
    <property type="entry name" value="FCD"/>
    <property type="match status" value="1"/>
</dbReference>
<dbReference type="AlphaFoldDB" id="A0A084U5A6"/>
<accession>A0A084U5A6</accession>
<dbReference type="InterPro" id="IPR036388">
    <property type="entry name" value="WH-like_DNA-bd_sf"/>
</dbReference>
<proteinExistence type="predicted"/>
<dbReference type="InterPro" id="IPR008920">
    <property type="entry name" value="TF_FadR/GntR_C"/>
</dbReference>
<reference evidence="5 6" key="1">
    <citation type="submission" date="2014-05" db="EMBL/GenBank/DDBJ databases">
        <title>Draft Genome Sequence of Nitratireductor basaltis Strain UMTGB225, A Marine Bacterium Isolated from Green Barrel Tunicate.</title>
        <authorList>
            <person name="Gan H.Y."/>
        </authorList>
    </citation>
    <scope>NUCLEOTIDE SEQUENCE [LARGE SCALE GENOMIC DNA]</scope>
    <source>
        <strain evidence="5 6">UMTGB225</strain>
    </source>
</reference>
<keyword evidence="1" id="KW-0805">Transcription regulation</keyword>
<evidence type="ECO:0000313" key="5">
    <source>
        <dbReference type="EMBL" id="KFB08142.1"/>
    </source>
</evidence>
<dbReference type="InterPro" id="IPR011711">
    <property type="entry name" value="GntR_C"/>
</dbReference>
<dbReference type="EMBL" id="JMQM01000003">
    <property type="protein sequence ID" value="KFB08142.1"/>
    <property type="molecule type" value="Genomic_DNA"/>
</dbReference>
<evidence type="ECO:0000256" key="1">
    <source>
        <dbReference type="ARBA" id="ARBA00023015"/>
    </source>
</evidence>
<evidence type="ECO:0000313" key="6">
    <source>
        <dbReference type="Proteomes" id="UP000053675"/>
    </source>
</evidence>
<gene>
    <name evidence="5" type="ORF">EL18_03352</name>
</gene>
<dbReference type="InterPro" id="IPR000524">
    <property type="entry name" value="Tscrpt_reg_HTH_GntR"/>
</dbReference>
<dbReference type="Pfam" id="PF00392">
    <property type="entry name" value="GntR"/>
    <property type="match status" value="1"/>
</dbReference>
<dbReference type="eggNOG" id="COG1802">
    <property type="taxonomic scope" value="Bacteria"/>
</dbReference>
<dbReference type="GO" id="GO:0003700">
    <property type="term" value="F:DNA-binding transcription factor activity"/>
    <property type="evidence" value="ECO:0007669"/>
    <property type="project" value="InterPro"/>
</dbReference>
<dbReference type="SMART" id="SM00345">
    <property type="entry name" value="HTH_GNTR"/>
    <property type="match status" value="1"/>
</dbReference>
<keyword evidence="3" id="KW-0804">Transcription</keyword>
<keyword evidence="2" id="KW-0238">DNA-binding</keyword>
<dbReference type="PANTHER" id="PTHR43537:SF6">
    <property type="entry name" value="HTH-TYPE TRANSCRIPTIONAL REPRESSOR RSPR"/>
    <property type="match status" value="1"/>
</dbReference>
<dbReference type="PANTHER" id="PTHR43537">
    <property type="entry name" value="TRANSCRIPTIONAL REGULATOR, GNTR FAMILY"/>
    <property type="match status" value="1"/>
</dbReference>
<keyword evidence="6" id="KW-1185">Reference proteome</keyword>
<name>A0A084U5A6_9HYPH</name>
<dbReference type="Gene3D" id="1.20.120.530">
    <property type="entry name" value="GntR ligand-binding domain-like"/>
    <property type="match status" value="1"/>
</dbReference>
<evidence type="ECO:0000256" key="2">
    <source>
        <dbReference type="ARBA" id="ARBA00023125"/>
    </source>
</evidence>
<dbReference type="RefSeq" id="WP_036486786.1">
    <property type="nucleotide sequence ID" value="NZ_JMQM01000003.1"/>
</dbReference>
<dbReference type="InterPro" id="IPR036390">
    <property type="entry name" value="WH_DNA-bd_sf"/>
</dbReference>
<evidence type="ECO:0000256" key="3">
    <source>
        <dbReference type="ARBA" id="ARBA00023163"/>
    </source>
</evidence>
<dbReference type="SMART" id="SM00895">
    <property type="entry name" value="FCD"/>
    <property type="match status" value="1"/>
</dbReference>
<dbReference type="SUPFAM" id="SSF48008">
    <property type="entry name" value="GntR ligand-binding domain-like"/>
    <property type="match status" value="1"/>
</dbReference>
<evidence type="ECO:0000259" key="4">
    <source>
        <dbReference type="PROSITE" id="PS50949"/>
    </source>
</evidence>
<dbReference type="Proteomes" id="UP000053675">
    <property type="component" value="Unassembled WGS sequence"/>
</dbReference>
<dbReference type="SUPFAM" id="SSF46785">
    <property type="entry name" value="Winged helix' DNA-binding domain"/>
    <property type="match status" value="1"/>
</dbReference>
<protein>
    <submittedName>
        <fullName evidence="5">GntR family transcriptional regulator</fullName>
    </submittedName>
</protein>
<dbReference type="GO" id="GO:0003677">
    <property type="term" value="F:DNA binding"/>
    <property type="evidence" value="ECO:0007669"/>
    <property type="project" value="UniProtKB-KW"/>
</dbReference>
<dbReference type="PROSITE" id="PS50949">
    <property type="entry name" value="HTH_GNTR"/>
    <property type="match status" value="1"/>
</dbReference>
<comment type="caution">
    <text evidence="5">The sequence shown here is derived from an EMBL/GenBank/DDBJ whole genome shotgun (WGS) entry which is preliminary data.</text>
</comment>